<feature type="transmembrane region" description="Helical" evidence="6">
    <location>
        <begin position="134"/>
        <end position="153"/>
    </location>
</feature>
<evidence type="ECO:0000259" key="8">
    <source>
        <dbReference type="PROSITE" id="PS50110"/>
    </source>
</evidence>
<organism evidence="9 10">
    <name type="scientific">Paenibacillus lutrae</name>
    <dbReference type="NCBI Taxonomy" id="2078573"/>
    <lineage>
        <taxon>Bacteria</taxon>
        <taxon>Bacillati</taxon>
        <taxon>Bacillota</taxon>
        <taxon>Bacilli</taxon>
        <taxon>Bacillales</taxon>
        <taxon>Paenibacillaceae</taxon>
        <taxon>Paenibacillus</taxon>
    </lineage>
</organism>
<feature type="domain" description="HTH luxR-type" evidence="7">
    <location>
        <begin position="541"/>
        <end position="606"/>
    </location>
</feature>
<dbReference type="GO" id="GO:0000155">
    <property type="term" value="F:phosphorelay sensor kinase activity"/>
    <property type="evidence" value="ECO:0007669"/>
    <property type="project" value="InterPro"/>
</dbReference>
<keyword evidence="10" id="KW-1185">Reference proteome</keyword>
<keyword evidence="4" id="KW-0804">Transcription</keyword>
<keyword evidence="6" id="KW-0472">Membrane</keyword>
<dbReference type="InterPro" id="IPR058245">
    <property type="entry name" value="NreC/VraR/RcsB-like_REC"/>
</dbReference>
<evidence type="ECO:0000256" key="4">
    <source>
        <dbReference type="ARBA" id="ARBA00023163"/>
    </source>
</evidence>
<keyword evidence="3" id="KW-0238">DNA-binding</keyword>
<dbReference type="Gene3D" id="3.40.50.2300">
    <property type="match status" value="1"/>
</dbReference>
<keyword evidence="2" id="KW-0805">Transcription regulation</keyword>
<dbReference type="CDD" id="cd16917">
    <property type="entry name" value="HATPase_UhpB-NarQ-NarX-like"/>
    <property type="match status" value="1"/>
</dbReference>
<keyword evidence="1 5" id="KW-0597">Phosphoprotein</keyword>
<dbReference type="Gene3D" id="3.30.565.10">
    <property type="entry name" value="Histidine kinase-like ATPase, C-terminal domain"/>
    <property type="match status" value="1"/>
</dbReference>
<dbReference type="GO" id="GO:0046983">
    <property type="term" value="F:protein dimerization activity"/>
    <property type="evidence" value="ECO:0007669"/>
    <property type="project" value="InterPro"/>
</dbReference>
<dbReference type="CDD" id="cd06170">
    <property type="entry name" value="LuxR_C_like"/>
    <property type="match status" value="1"/>
</dbReference>
<feature type="transmembrane region" description="Helical" evidence="6">
    <location>
        <begin position="39"/>
        <end position="59"/>
    </location>
</feature>
<dbReference type="InterPro" id="IPR011712">
    <property type="entry name" value="Sig_transdc_His_kin_sub3_dim/P"/>
</dbReference>
<keyword evidence="6" id="KW-1133">Transmembrane helix</keyword>
<dbReference type="SUPFAM" id="SSF55874">
    <property type="entry name" value="ATPase domain of HSP90 chaperone/DNA topoisomerase II/histidine kinase"/>
    <property type="match status" value="1"/>
</dbReference>
<keyword evidence="6" id="KW-0812">Transmembrane</keyword>
<dbReference type="InterPro" id="IPR016032">
    <property type="entry name" value="Sig_transdc_resp-reg_C-effctor"/>
</dbReference>
<evidence type="ECO:0000256" key="3">
    <source>
        <dbReference type="ARBA" id="ARBA00023125"/>
    </source>
</evidence>
<dbReference type="InterPro" id="IPR036890">
    <property type="entry name" value="HATPase_C_sf"/>
</dbReference>
<feature type="modified residue" description="4-aspartylphosphate" evidence="5">
    <location>
        <position position="435"/>
    </location>
</feature>
<dbReference type="Pfam" id="PF07730">
    <property type="entry name" value="HisKA_3"/>
    <property type="match status" value="1"/>
</dbReference>
<feature type="transmembrane region" description="Helical" evidence="6">
    <location>
        <begin position="110"/>
        <end position="127"/>
    </location>
</feature>
<accession>A0A7X3FHV1</accession>
<dbReference type="SMART" id="SM00448">
    <property type="entry name" value="REC"/>
    <property type="match status" value="1"/>
</dbReference>
<dbReference type="PROSITE" id="PS00622">
    <property type="entry name" value="HTH_LUXR_1"/>
    <property type="match status" value="1"/>
</dbReference>
<dbReference type="Pfam" id="PF02518">
    <property type="entry name" value="HATPase_c"/>
    <property type="match status" value="1"/>
</dbReference>
<protein>
    <submittedName>
        <fullName evidence="9">Response regulator</fullName>
    </submittedName>
</protein>
<dbReference type="PANTHER" id="PTHR43214">
    <property type="entry name" value="TWO-COMPONENT RESPONSE REGULATOR"/>
    <property type="match status" value="1"/>
</dbReference>
<feature type="transmembrane region" description="Helical" evidence="6">
    <location>
        <begin position="71"/>
        <end position="90"/>
    </location>
</feature>
<evidence type="ECO:0000256" key="1">
    <source>
        <dbReference type="ARBA" id="ARBA00022553"/>
    </source>
</evidence>
<evidence type="ECO:0000256" key="2">
    <source>
        <dbReference type="ARBA" id="ARBA00023015"/>
    </source>
</evidence>
<dbReference type="GO" id="GO:0006355">
    <property type="term" value="P:regulation of DNA-templated transcription"/>
    <property type="evidence" value="ECO:0007669"/>
    <property type="project" value="InterPro"/>
</dbReference>
<dbReference type="Pfam" id="PF00072">
    <property type="entry name" value="Response_reg"/>
    <property type="match status" value="1"/>
</dbReference>
<dbReference type="SUPFAM" id="SSF52172">
    <property type="entry name" value="CheY-like"/>
    <property type="match status" value="1"/>
</dbReference>
<evidence type="ECO:0000313" key="9">
    <source>
        <dbReference type="EMBL" id="MVO99937.1"/>
    </source>
</evidence>
<dbReference type="SMART" id="SM00421">
    <property type="entry name" value="HTH_LUXR"/>
    <property type="match status" value="1"/>
</dbReference>
<dbReference type="InterPro" id="IPR003594">
    <property type="entry name" value="HATPase_dom"/>
</dbReference>
<dbReference type="SUPFAM" id="SSF46894">
    <property type="entry name" value="C-terminal effector domain of the bipartite response regulators"/>
    <property type="match status" value="1"/>
</dbReference>
<dbReference type="Gene3D" id="1.20.5.1930">
    <property type="match status" value="1"/>
</dbReference>
<dbReference type="Pfam" id="PF00196">
    <property type="entry name" value="GerE"/>
    <property type="match status" value="1"/>
</dbReference>
<proteinExistence type="predicted"/>
<evidence type="ECO:0000259" key="7">
    <source>
        <dbReference type="PROSITE" id="PS50043"/>
    </source>
</evidence>
<dbReference type="AlphaFoldDB" id="A0A7X3FHV1"/>
<reference evidence="9 10" key="1">
    <citation type="journal article" date="2019" name="Microorganisms">
        <title>Paenibacillus lutrae sp. nov., A Chitinolytic Species Isolated from A River Otter in Castril Natural Park, Granada, Spain.</title>
        <authorList>
            <person name="Rodriguez M."/>
            <person name="Reina J.C."/>
            <person name="Bejar V."/>
            <person name="Llamas I."/>
        </authorList>
    </citation>
    <scope>NUCLEOTIDE SEQUENCE [LARGE SCALE GENOMIC DNA]</scope>
    <source>
        <strain evidence="9 10">N10</strain>
    </source>
</reference>
<dbReference type="OrthoDB" id="9781904at2"/>
<dbReference type="InterPro" id="IPR001789">
    <property type="entry name" value="Sig_transdc_resp-reg_receiver"/>
</dbReference>
<dbReference type="SMART" id="SM00387">
    <property type="entry name" value="HATPase_c"/>
    <property type="match status" value="1"/>
</dbReference>
<dbReference type="GO" id="GO:0003677">
    <property type="term" value="F:DNA binding"/>
    <property type="evidence" value="ECO:0007669"/>
    <property type="project" value="UniProtKB-KW"/>
</dbReference>
<evidence type="ECO:0000256" key="6">
    <source>
        <dbReference type="SAM" id="Phobius"/>
    </source>
</evidence>
<evidence type="ECO:0000256" key="5">
    <source>
        <dbReference type="PROSITE-ProRule" id="PRU00169"/>
    </source>
</evidence>
<dbReference type="PROSITE" id="PS50110">
    <property type="entry name" value="RESPONSE_REGULATORY"/>
    <property type="match status" value="1"/>
</dbReference>
<sequence>MFDVIKKWFWYDWLLLLIRLLSCVSLLLTEIQVRNELTLPLAIVLFWQIAAFSIPWLALLLNYKSYLITEMILFGGIVLYLVTLFPQAYLTYIVPAFLIAANSAGKSYKWTAPITVIGFPVLILLFSQIDKGGVIFINYGLAYTLGFAFHLLVVNHRQNEIIRDQNYIMKQYMSQIERITLLEERNRLSKDLHDTMGHSYTTIIMGLETLKPELATEAGQEKLGSLLQVARKSMNNVRSYLHGIESDQESLPLVESLKQLTEDFEENARVKVGFRTYGEDHPLPKQAQMAFYRCLQESLTNAVRHGGSTEIDVSLQFEDRQTRLEIRDNGRGADRLQDGFGLKAMKERAFNLQGQVSVYSGSDEGTVVMCTLPRQVEQPEEVIRLLLADDQPFIRESLRTILEEHKDLQVAGLAADGQEAVEMCGTLEPDLVVMDLDMPNMDGLSATQAIKCKWPHIRIVILTTFQDVERAMEVLRSGADGYLLKSIEPRELAETIRLVHRGGTMIAQDISSKLFEEADLPAAALHKEPAAAEERPTEQREAENEYGLTPREIEILQFLSRGLRYKTIAAKLYLSDGTVRNYASAVYAKLDVRNREEAVQKAAEAGLL</sequence>
<dbReference type="InterPro" id="IPR011006">
    <property type="entry name" value="CheY-like_superfamily"/>
</dbReference>
<comment type="caution">
    <text evidence="9">The sequence shown here is derived from an EMBL/GenBank/DDBJ whole genome shotgun (WGS) entry which is preliminary data.</text>
</comment>
<feature type="domain" description="Response regulatory" evidence="8">
    <location>
        <begin position="384"/>
        <end position="500"/>
    </location>
</feature>
<dbReference type="RefSeq" id="WP_157335284.1">
    <property type="nucleotide sequence ID" value="NZ_RHLK01000004.1"/>
</dbReference>
<gene>
    <name evidence="9" type="ORF">EDM21_10405</name>
</gene>
<name>A0A7X3FHV1_9BACL</name>
<dbReference type="InterPro" id="IPR039420">
    <property type="entry name" value="WalR-like"/>
</dbReference>
<dbReference type="PRINTS" id="PR00038">
    <property type="entry name" value="HTHLUXR"/>
</dbReference>
<dbReference type="EMBL" id="RHLK01000004">
    <property type="protein sequence ID" value="MVO99937.1"/>
    <property type="molecule type" value="Genomic_DNA"/>
</dbReference>
<evidence type="ECO:0000313" key="10">
    <source>
        <dbReference type="Proteomes" id="UP000490800"/>
    </source>
</evidence>
<dbReference type="GO" id="GO:0016020">
    <property type="term" value="C:membrane"/>
    <property type="evidence" value="ECO:0007669"/>
    <property type="project" value="InterPro"/>
</dbReference>
<dbReference type="PANTHER" id="PTHR43214:SF24">
    <property type="entry name" value="TRANSCRIPTIONAL REGULATORY PROTEIN NARL-RELATED"/>
    <property type="match status" value="1"/>
</dbReference>
<dbReference type="Proteomes" id="UP000490800">
    <property type="component" value="Unassembled WGS sequence"/>
</dbReference>
<dbReference type="CDD" id="cd17535">
    <property type="entry name" value="REC_NarL-like"/>
    <property type="match status" value="1"/>
</dbReference>
<dbReference type="PROSITE" id="PS50043">
    <property type="entry name" value="HTH_LUXR_2"/>
    <property type="match status" value="1"/>
</dbReference>
<dbReference type="InterPro" id="IPR000792">
    <property type="entry name" value="Tscrpt_reg_LuxR_C"/>
</dbReference>